<dbReference type="Proteomes" id="UP000245959">
    <property type="component" value="Unassembled WGS sequence"/>
</dbReference>
<gene>
    <name evidence="5" type="ORF">C8D82_103116</name>
</gene>
<dbReference type="Pfam" id="PF01881">
    <property type="entry name" value="Cas_Cas6_C"/>
    <property type="match status" value="1"/>
</dbReference>
<dbReference type="PANTHER" id="PTHR36984">
    <property type="entry name" value="CRISPR-ASSOCIATED ENDORIBONUCLEASE CAS6 1"/>
    <property type="match status" value="1"/>
</dbReference>
<dbReference type="EMBL" id="QEKH01000003">
    <property type="protein sequence ID" value="PVY45202.1"/>
    <property type="molecule type" value="Genomic_DNA"/>
</dbReference>
<evidence type="ECO:0000256" key="1">
    <source>
        <dbReference type="ARBA" id="ARBA00005937"/>
    </source>
</evidence>
<dbReference type="Gene3D" id="3.30.70.1890">
    <property type="match status" value="1"/>
</dbReference>
<organism evidence="5 6">
    <name type="scientific">Victivallis vadensis</name>
    <dbReference type="NCBI Taxonomy" id="172901"/>
    <lineage>
        <taxon>Bacteria</taxon>
        <taxon>Pseudomonadati</taxon>
        <taxon>Lentisphaerota</taxon>
        <taxon>Lentisphaeria</taxon>
        <taxon>Victivallales</taxon>
        <taxon>Victivallaceae</taxon>
        <taxon>Victivallis</taxon>
    </lineage>
</organism>
<dbReference type="PANTHER" id="PTHR36984:SF1">
    <property type="entry name" value="CRISPR-ASSOCIATED ENDORIBONUCLEASE CAS6 1"/>
    <property type="match status" value="1"/>
</dbReference>
<name>A0A2U1B9B3_9BACT</name>
<protein>
    <submittedName>
        <fullName evidence="5">CRISPR/Cas system endoribonuclease Cas6 (RAMP superfamily)</fullName>
    </submittedName>
</protein>
<sequence>MQIELQLSPVGDGLLARDCHHELASALYQALSRSQPKLAEELHDGNHRSRLKLFVFSLFNSDPKPVAAELPDGTRALKFGSRIWMRFASIWPELVYGMAEALQKQKELNVRGLRFRLEEIRMVPTPDFRPTMTYRPFGQADFIVCRYQKDGKNYFRMPDDSEPGIPSCADLIAGNLRHKLLRLREIRLDIFENLMSIGGLDASAVAALPIQVEFLPLMEGRAYRTRLTRIRGINVRAFRAPLRITAPEAVHRLVWETGVGSMNSMGFGLVCGGR</sequence>
<dbReference type="GO" id="GO:0016788">
    <property type="term" value="F:hydrolase activity, acting on ester bonds"/>
    <property type="evidence" value="ECO:0007669"/>
    <property type="project" value="InterPro"/>
</dbReference>
<dbReference type="RefSeq" id="WP_116882774.1">
    <property type="nucleotide sequence ID" value="NZ_CABMMC010000020.1"/>
</dbReference>
<comment type="similarity">
    <text evidence="1">Belongs to the CRISPR-associated protein Cas6/Cse3/CasE family.</text>
</comment>
<evidence type="ECO:0000313" key="5">
    <source>
        <dbReference type="EMBL" id="PVY45202.1"/>
    </source>
</evidence>
<keyword evidence="2" id="KW-0694">RNA-binding</keyword>
<feature type="domain" description="CRISPR associated protein Cas6 C-terminal" evidence="4">
    <location>
        <begin position="148"/>
        <end position="270"/>
    </location>
</feature>
<dbReference type="InterPro" id="IPR045747">
    <property type="entry name" value="CRISPR-assoc_prot_Cas6_N_sf"/>
</dbReference>
<dbReference type="GO" id="GO:0003723">
    <property type="term" value="F:RNA binding"/>
    <property type="evidence" value="ECO:0007669"/>
    <property type="project" value="UniProtKB-KW"/>
</dbReference>
<comment type="caution">
    <text evidence="5">The sequence shown here is derived from an EMBL/GenBank/DDBJ whole genome shotgun (WGS) entry which is preliminary data.</text>
</comment>
<evidence type="ECO:0000313" key="6">
    <source>
        <dbReference type="Proteomes" id="UP000245959"/>
    </source>
</evidence>
<dbReference type="InterPro" id="IPR010156">
    <property type="entry name" value="CRISPR-assoc_prot_Cas6"/>
</dbReference>
<proteinExistence type="inferred from homology"/>
<dbReference type="GO" id="GO:0051607">
    <property type="term" value="P:defense response to virus"/>
    <property type="evidence" value="ECO:0007669"/>
    <property type="project" value="UniProtKB-KW"/>
</dbReference>
<keyword evidence="6" id="KW-1185">Reference proteome</keyword>
<evidence type="ECO:0000259" key="4">
    <source>
        <dbReference type="Pfam" id="PF01881"/>
    </source>
</evidence>
<dbReference type="CDD" id="cd21140">
    <property type="entry name" value="Cas6_I-like"/>
    <property type="match status" value="1"/>
</dbReference>
<keyword evidence="3" id="KW-0051">Antiviral defense</keyword>
<evidence type="ECO:0000256" key="2">
    <source>
        <dbReference type="ARBA" id="ARBA00022884"/>
    </source>
</evidence>
<dbReference type="GeneID" id="78294101"/>
<dbReference type="Gene3D" id="3.30.70.1900">
    <property type="match status" value="1"/>
</dbReference>
<dbReference type="AlphaFoldDB" id="A0A2U1B9B3"/>
<dbReference type="Pfam" id="PF21350">
    <property type="entry name" value="Cas6_I-A"/>
    <property type="match status" value="1"/>
</dbReference>
<dbReference type="OrthoDB" id="9797488at2"/>
<dbReference type="InterPro" id="IPR049435">
    <property type="entry name" value="Cas_Cas6_C"/>
</dbReference>
<reference evidence="5 6" key="1">
    <citation type="submission" date="2018-04" db="EMBL/GenBank/DDBJ databases">
        <title>Genomic Encyclopedia of Type Strains, Phase IV (KMG-IV): sequencing the most valuable type-strain genomes for metagenomic binning, comparative biology and taxonomic classification.</title>
        <authorList>
            <person name="Goeker M."/>
        </authorList>
    </citation>
    <scope>NUCLEOTIDE SEQUENCE [LARGE SCALE GENOMIC DNA]</scope>
    <source>
        <strain evidence="5 6">DSM 14823</strain>
    </source>
</reference>
<accession>A0A2U1B9B3</accession>
<evidence type="ECO:0000256" key="3">
    <source>
        <dbReference type="ARBA" id="ARBA00023118"/>
    </source>
</evidence>